<reference evidence="2 3" key="1">
    <citation type="submission" date="2024-09" db="EMBL/GenBank/DDBJ databases">
        <title>Paenibacillus zeirhizospherea sp. nov., isolated from surface of the maize (Zea mays) roots in a horticulture field, Hungary.</title>
        <authorList>
            <person name="Marton D."/>
            <person name="Farkas M."/>
            <person name="Bedics A."/>
            <person name="Toth E."/>
            <person name="Tancsics A."/>
            <person name="Boka K."/>
            <person name="Maroti G."/>
            <person name="Kriszt B."/>
            <person name="Cserhati M."/>
        </authorList>
    </citation>
    <scope>NUCLEOTIDE SEQUENCE [LARGE SCALE GENOMIC DNA]</scope>
    <source>
        <strain evidence="2 3">KCTC 33519</strain>
    </source>
</reference>
<keyword evidence="3" id="KW-1185">Reference proteome</keyword>
<sequence length="106" mass="12126">MNIWLPDGNLEFLRNHNDLVVLVTKHIGDEAGRMVQELVHLSDINAHKVDSDFKSYESQVESNQHAFEEIGEVLDRMEQQLAAARINKRVLSELCSKTRVLVSNQL</sequence>
<dbReference type="RefSeq" id="WP_375356372.1">
    <property type="nucleotide sequence ID" value="NZ_JBHHMI010000013.1"/>
</dbReference>
<feature type="coiled-coil region" evidence="1">
    <location>
        <begin position="67"/>
        <end position="94"/>
    </location>
</feature>
<name>A0ABV5AVH2_9BACL</name>
<gene>
    <name evidence="2" type="ORF">ACE41H_15720</name>
</gene>
<proteinExistence type="predicted"/>
<accession>A0ABV5AVH2</accession>
<protein>
    <submittedName>
        <fullName evidence="2">Uncharacterized protein</fullName>
    </submittedName>
</protein>
<dbReference type="EMBL" id="JBHHMI010000013">
    <property type="protein sequence ID" value="MFB5268215.1"/>
    <property type="molecule type" value="Genomic_DNA"/>
</dbReference>
<comment type="caution">
    <text evidence="2">The sequence shown here is derived from an EMBL/GenBank/DDBJ whole genome shotgun (WGS) entry which is preliminary data.</text>
</comment>
<keyword evidence="1" id="KW-0175">Coiled coil</keyword>
<evidence type="ECO:0000313" key="2">
    <source>
        <dbReference type="EMBL" id="MFB5268215.1"/>
    </source>
</evidence>
<organism evidence="2 3">
    <name type="scientific">Paenibacillus enshidis</name>
    <dbReference type="NCBI Taxonomy" id="1458439"/>
    <lineage>
        <taxon>Bacteria</taxon>
        <taxon>Bacillati</taxon>
        <taxon>Bacillota</taxon>
        <taxon>Bacilli</taxon>
        <taxon>Bacillales</taxon>
        <taxon>Paenibacillaceae</taxon>
        <taxon>Paenibacillus</taxon>
    </lineage>
</organism>
<dbReference type="Proteomes" id="UP001580346">
    <property type="component" value="Unassembled WGS sequence"/>
</dbReference>
<evidence type="ECO:0000256" key="1">
    <source>
        <dbReference type="SAM" id="Coils"/>
    </source>
</evidence>
<evidence type="ECO:0000313" key="3">
    <source>
        <dbReference type="Proteomes" id="UP001580346"/>
    </source>
</evidence>